<dbReference type="RefSeq" id="WP_379665426.1">
    <property type="nucleotide sequence ID" value="NZ_JBHULH010000001.1"/>
</dbReference>
<name>A0ABW5LTN6_9FLAO</name>
<protein>
    <recommendedName>
        <fullName evidence="4">Macroglobulin domain-containing protein</fullName>
    </recommendedName>
</protein>
<keyword evidence="3" id="KW-1185">Reference proteome</keyword>
<feature type="signal peptide" evidence="1">
    <location>
        <begin position="1"/>
        <end position="19"/>
    </location>
</feature>
<evidence type="ECO:0000313" key="3">
    <source>
        <dbReference type="Proteomes" id="UP001597508"/>
    </source>
</evidence>
<proteinExistence type="predicted"/>
<evidence type="ECO:0000256" key="1">
    <source>
        <dbReference type="SAM" id="SignalP"/>
    </source>
</evidence>
<dbReference type="Gene3D" id="2.60.40.1930">
    <property type="match status" value="1"/>
</dbReference>
<gene>
    <name evidence="2" type="ORF">ACFSRZ_05025</name>
</gene>
<evidence type="ECO:0000313" key="2">
    <source>
        <dbReference type="EMBL" id="MFD2566722.1"/>
    </source>
</evidence>
<evidence type="ECO:0008006" key="4">
    <source>
        <dbReference type="Google" id="ProtNLM"/>
    </source>
</evidence>
<feature type="chain" id="PRO_5045143986" description="Macroglobulin domain-containing protein" evidence="1">
    <location>
        <begin position="20"/>
        <end position="787"/>
    </location>
</feature>
<dbReference type="EMBL" id="JBHULH010000001">
    <property type="protein sequence ID" value="MFD2566722.1"/>
    <property type="molecule type" value="Genomic_DNA"/>
</dbReference>
<dbReference type="Proteomes" id="UP001597508">
    <property type="component" value="Unassembled WGS sequence"/>
</dbReference>
<sequence>MKLKFFALTFFLGFALCYAKNTTISTSNDKEIIYLKTDRDVYEVGERVWFSTIHLGSKTLAPKYNSSILYFLLLDKEKKVIDRKKFRIRKGTTNGSYLIPNHLDEGVYYILTYTQNSLDNLLFLESTKPIMVHKILPKKMYIEYDSNLGEEDHLNLHLRFYKKNKVPVTKARVKLIYWDKDEKEKSLSYRLKNTDSLHAVIKKPKRQNLNYIKVEYKDSHYKETFFVHLPNIEEDQILFYPEGGFLQHEQEQFIGFKVKSIYKKLEYLYVYENGQFLKKVPVTENGIGKFSLRFQKGNQYHVKTQMDGKKIFPILLNSKEDGIRISLAEGKENYKRLLKIVPGSHHQKEQITLKVFSKGTEVHAKNVWVEGSEVSETLHTGKIYPGVFLVAAYNTKGDLLSYRFGFHKKPSTINISALQTPKLEYRIGEKINLSVSPKLNTEPIKVRYATSVYKKTLDNSSFNKNLFMHYLLDSEFISSIQSTTLNNATLTSDIDNLLLTMSIDDYRWNPKNTFPKIRLSEKVQVKAMKKAYKQDIAPAANMHFLVRCDNGIYNYISDKDGLFQVDRAVLSSKKCYLLPPYSSFDLSILLEVKDLVKSLDPIIPKLEMFKPSEHITFSTTSKAFIDEVGFSFSSTNLLEDIDFDRKHDPSQEEYEINPNDYVCFSNILNCKNHREHPQNTKPIVGKIYRYRVSGEYMVDVSYKAPKKQYPPQIFTFERPESFQEIASTNFDIHHKTSLWSPFKTSKVAGKINLQLVAPDTQGTYVMMVDAYDHRGNLGTYQVEFVVK</sequence>
<reference evidence="3" key="1">
    <citation type="journal article" date="2019" name="Int. J. Syst. Evol. Microbiol.">
        <title>The Global Catalogue of Microorganisms (GCM) 10K type strain sequencing project: providing services to taxonomists for standard genome sequencing and annotation.</title>
        <authorList>
            <consortium name="The Broad Institute Genomics Platform"/>
            <consortium name="The Broad Institute Genome Sequencing Center for Infectious Disease"/>
            <person name="Wu L."/>
            <person name="Ma J."/>
        </authorList>
    </citation>
    <scope>NUCLEOTIDE SEQUENCE [LARGE SCALE GENOMIC DNA]</scope>
    <source>
        <strain evidence="3">KCTC 52127</strain>
    </source>
</reference>
<comment type="caution">
    <text evidence="2">The sequence shown here is derived from an EMBL/GenBank/DDBJ whole genome shotgun (WGS) entry which is preliminary data.</text>
</comment>
<accession>A0ABW5LTN6</accession>
<keyword evidence="1" id="KW-0732">Signal</keyword>
<organism evidence="2 3">
    <name type="scientific">Pseudotenacibaculum haliotis</name>
    <dbReference type="NCBI Taxonomy" id="1862138"/>
    <lineage>
        <taxon>Bacteria</taxon>
        <taxon>Pseudomonadati</taxon>
        <taxon>Bacteroidota</taxon>
        <taxon>Flavobacteriia</taxon>
        <taxon>Flavobacteriales</taxon>
        <taxon>Flavobacteriaceae</taxon>
        <taxon>Pseudotenacibaculum</taxon>
    </lineage>
</organism>